<evidence type="ECO:0000256" key="6">
    <source>
        <dbReference type="HAMAP-Rule" id="MF_01926"/>
    </source>
</evidence>
<keyword evidence="3 6" id="KW-0547">Nucleotide-binding</keyword>
<dbReference type="HAMAP" id="MF_01926">
    <property type="entry name" value="PurS"/>
    <property type="match status" value="1"/>
</dbReference>
<dbReference type="EC" id="6.3.5.3" evidence="6"/>
<keyword evidence="2 6" id="KW-0436">Ligase</keyword>
<evidence type="ECO:0000313" key="8">
    <source>
        <dbReference type="Proteomes" id="UP001055732"/>
    </source>
</evidence>
<dbReference type="InterPro" id="IPR036604">
    <property type="entry name" value="PurS-like_sf"/>
</dbReference>
<reference evidence="7" key="1">
    <citation type="journal article" date="1998" name="Int. J. Syst. Bacteriol. 48 Pt">
        <title>Thermococcus guaymasensis sp. nov. and Thermococcus aggregans sp. nov., two novel thermophilic archaea isolated from the Guaymas Basin hydrothermal vent site.</title>
        <authorList>
            <person name="Canganella F."/>
            <person name="Jones W.J."/>
            <person name="Gambacorta A."/>
            <person name="Antranikian G."/>
        </authorList>
    </citation>
    <scope>NUCLEOTIDE SEQUENCE</scope>
    <source>
        <strain evidence="7">TY</strain>
    </source>
</reference>
<dbReference type="GO" id="GO:0006189">
    <property type="term" value="P:'de novo' IMP biosynthetic process"/>
    <property type="evidence" value="ECO:0007669"/>
    <property type="project" value="UniProtKB-UniRule"/>
</dbReference>
<keyword evidence="8" id="KW-1185">Reference proteome</keyword>
<sequence length="81" mass="9453">MKYKAKIIVRLKEGLNDPEGRVIGKALKNLGYKIEDLKVPKYFEVVFESDKPEKEVEEMCKRLLANPVIHTYEYQLEPLGE</sequence>
<evidence type="ECO:0000256" key="3">
    <source>
        <dbReference type="ARBA" id="ARBA00022741"/>
    </source>
</evidence>
<evidence type="ECO:0000256" key="2">
    <source>
        <dbReference type="ARBA" id="ARBA00022598"/>
    </source>
</evidence>
<comment type="function">
    <text evidence="6">Part of the phosphoribosylformylglycinamidine synthase complex involved in the purines biosynthetic pathway. Catalyzes the ATP-dependent conversion of formylglycinamide ribonucleotide (FGAR) and glutamine to yield formylglycinamidine ribonucleotide (FGAM) and glutamate. The FGAM synthase complex is composed of three subunits. PurQ produces an ammonia molecule by converting glutamine to glutamate. PurL transfers the ammonia molecule to FGAR to form FGAM in an ATP-dependent manner. PurS interacts with PurQ and PurL and is thought to assist in the transfer of the ammonia molecule from PurQ to PurL.</text>
</comment>
<evidence type="ECO:0000313" key="7">
    <source>
        <dbReference type="EMBL" id="USS40953.1"/>
    </source>
</evidence>
<evidence type="ECO:0000256" key="4">
    <source>
        <dbReference type="ARBA" id="ARBA00022755"/>
    </source>
</evidence>
<dbReference type="EMBL" id="CP099582">
    <property type="protein sequence ID" value="USS40953.1"/>
    <property type="molecule type" value="Genomic_DNA"/>
</dbReference>
<reference evidence="7" key="2">
    <citation type="submission" date="2022-06" db="EMBL/GenBank/DDBJ databases">
        <authorList>
            <person name="Park Y.-J."/>
        </authorList>
    </citation>
    <scope>NUCLEOTIDE SEQUENCE</scope>
    <source>
        <strain evidence="7">TY</strain>
    </source>
</reference>
<dbReference type="NCBIfam" id="NF004630">
    <property type="entry name" value="PRK05974.1"/>
    <property type="match status" value="1"/>
</dbReference>
<dbReference type="KEGG" id="tagg:NF865_01670"/>
<dbReference type="Gene3D" id="3.30.1280.10">
    <property type="entry name" value="Phosphoribosylformylglycinamidine synthase subunit PurS"/>
    <property type="match status" value="1"/>
</dbReference>
<dbReference type="Pfam" id="PF02700">
    <property type="entry name" value="PurS"/>
    <property type="match status" value="1"/>
</dbReference>
<organism evidence="7 8">
    <name type="scientific">Thermococcus aggregans</name>
    <dbReference type="NCBI Taxonomy" id="110163"/>
    <lineage>
        <taxon>Archaea</taxon>
        <taxon>Methanobacteriati</taxon>
        <taxon>Methanobacteriota</taxon>
        <taxon>Thermococci</taxon>
        <taxon>Thermococcales</taxon>
        <taxon>Thermococcaceae</taxon>
        <taxon>Thermococcus</taxon>
    </lineage>
</organism>
<evidence type="ECO:0000256" key="5">
    <source>
        <dbReference type="ARBA" id="ARBA00022840"/>
    </source>
</evidence>
<comment type="catalytic activity">
    <reaction evidence="6">
        <text>N(2)-formyl-N(1)-(5-phospho-beta-D-ribosyl)glycinamide + L-glutamine + ATP + H2O = 2-formamido-N(1)-(5-O-phospho-beta-D-ribosyl)acetamidine + L-glutamate + ADP + phosphate + H(+)</text>
        <dbReference type="Rhea" id="RHEA:17129"/>
        <dbReference type="ChEBI" id="CHEBI:15377"/>
        <dbReference type="ChEBI" id="CHEBI:15378"/>
        <dbReference type="ChEBI" id="CHEBI:29985"/>
        <dbReference type="ChEBI" id="CHEBI:30616"/>
        <dbReference type="ChEBI" id="CHEBI:43474"/>
        <dbReference type="ChEBI" id="CHEBI:58359"/>
        <dbReference type="ChEBI" id="CHEBI:147286"/>
        <dbReference type="ChEBI" id="CHEBI:147287"/>
        <dbReference type="ChEBI" id="CHEBI:456216"/>
        <dbReference type="EC" id="6.3.5.3"/>
    </reaction>
</comment>
<dbReference type="Proteomes" id="UP001055732">
    <property type="component" value="Chromosome"/>
</dbReference>
<dbReference type="AlphaFoldDB" id="A0A9E7MXY6"/>
<comment type="pathway">
    <text evidence="6">Purine metabolism; IMP biosynthesis via de novo pathway; 5-amino-1-(5-phospho-D-ribosyl)imidazole from N(2)-formyl-N(1)-(5-phospho-D-ribosyl)glycinamide: step 1/2.</text>
</comment>
<proteinExistence type="inferred from homology"/>
<dbReference type="GO" id="GO:0005737">
    <property type="term" value="C:cytoplasm"/>
    <property type="evidence" value="ECO:0007669"/>
    <property type="project" value="UniProtKB-SubCell"/>
</dbReference>
<name>A0A9E7MXY6_THEAG</name>
<keyword evidence="5 6" id="KW-0067">ATP-binding</keyword>
<dbReference type="GO" id="GO:0005524">
    <property type="term" value="F:ATP binding"/>
    <property type="evidence" value="ECO:0007669"/>
    <property type="project" value="UniProtKB-UniRule"/>
</dbReference>
<dbReference type="SUPFAM" id="SSF82697">
    <property type="entry name" value="PurS-like"/>
    <property type="match status" value="1"/>
</dbReference>
<dbReference type="InterPro" id="IPR003850">
    <property type="entry name" value="PurS"/>
</dbReference>
<accession>A0A9E7MXY6</accession>
<dbReference type="NCBIfam" id="TIGR00302">
    <property type="entry name" value="phosphoribosylformylglycinamidine synthase subunit PurS"/>
    <property type="match status" value="1"/>
</dbReference>
<comment type="similarity">
    <text evidence="6">Belongs to the PurS family.</text>
</comment>
<protein>
    <recommendedName>
        <fullName evidence="6">Phosphoribosylformylglycinamidine synthase subunit PurS</fullName>
        <shortName evidence="6">FGAM synthase</shortName>
        <ecNumber evidence="6">6.3.5.3</ecNumber>
    </recommendedName>
    <alternativeName>
        <fullName evidence="6">Formylglycinamide ribonucleotide amidotransferase subunit III</fullName>
        <shortName evidence="6">FGAR amidotransferase III</shortName>
        <shortName evidence="6">FGAR-AT III</shortName>
    </alternativeName>
    <alternativeName>
        <fullName evidence="6">Phosphoribosylformylglycinamidine synthase subunit III</fullName>
    </alternativeName>
</protein>
<dbReference type="PANTHER" id="PTHR34696">
    <property type="entry name" value="PHOSPHORIBOSYLFORMYLGLYCINAMIDINE SYNTHASE SUBUNIT PURS"/>
    <property type="match status" value="1"/>
</dbReference>
<dbReference type="PANTHER" id="PTHR34696:SF1">
    <property type="entry name" value="PHOSPHORIBOSYLFORMYLGLYCINAMIDINE SYNTHASE SUBUNIT PURS"/>
    <property type="match status" value="1"/>
</dbReference>
<gene>
    <name evidence="6 7" type="primary">purS</name>
    <name evidence="7" type="ORF">NF865_01670</name>
</gene>
<dbReference type="RefSeq" id="WP_253304894.1">
    <property type="nucleotide sequence ID" value="NZ_CP099582.1"/>
</dbReference>
<comment type="subunit">
    <text evidence="6">Part of the FGAM synthase complex composed of 1 PurL, 1 PurQ and 2 PurS subunits.</text>
</comment>
<evidence type="ECO:0000256" key="1">
    <source>
        <dbReference type="ARBA" id="ARBA00022490"/>
    </source>
</evidence>
<keyword evidence="1 6" id="KW-0963">Cytoplasm</keyword>
<keyword evidence="4 6" id="KW-0658">Purine biosynthesis</keyword>
<dbReference type="GO" id="GO:0004642">
    <property type="term" value="F:phosphoribosylformylglycinamidine synthase activity"/>
    <property type="evidence" value="ECO:0007669"/>
    <property type="project" value="UniProtKB-UniRule"/>
</dbReference>
<comment type="subcellular location">
    <subcellularLocation>
        <location evidence="6">Cytoplasm</location>
    </subcellularLocation>
</comment>